<reference evidence="3 5" key="1">
    <citation type="journal article" date="2012" name="Nature">
        <title>Algal genomes reveal evolutionary mosaicism and the fate of nucleomorphs.</title>
        <authorList>
            <consortium name="DOE Joint Genome Institute"/>
            <person name="Curtis B.A."/>
            <person name="Tanifuji G."/>
            <person name="Burki F."/>
            <person name="Gruber A."/>
            <person name="Irimia M."/>
            <person name="Maruyama S."/>
            <person name="Arias M.C."/>
            <person name="Ball S.G."/>
            <person name="Gile G.H."/>
            <person name="Hirakawa Y."/>
            <person name="Hopkins J.F."/>
            <person name="Kuo A."/>
            <person name="Rensing S.A."/>
            <person name="Schmutz J."/>
            <person name="Symeonidi A."/>
            <person name="Elias M."/>
            <person name="Eveleigh R.J."/>
            <person name="Herman E.K."/>
            <person name="Klute M.J."/>
            <person name="Nakayama T."/>
            <person name="Obornik M."/>
            <person name="Reyes-Prieto A."/>
            <person name="Armbrust E.V."/>
            <person name="Aves S.J."/>
            <person name="Beiko R.G."/>
            <person name="Coutinho P."/>
            <person name="Dacks J.B."/>
            <person name="Durnford D.G."/>
            <person name="Fast N.M."/>
            <person name="Green B.R."/>
            <person name="Grisdale C.J."/>
            <person name="Hempel F."/>
            <person name="Henrissat B."/>
            <person name="Hoppner M.P."/>
            <person name="Ishida K."/>
            <person name="Kim E."/>
            <person name="Koreny L."/>
            <person name="Kroth P.G."/>
            <person name="Liu Y."/>
            <person name="Malik S.B."/>
            <person name="Maier U.G."/>
            <person name="McRose D."/>
            <person name="Mock T."/>
            <person name="Neilson J.A."/>
            <person name="Onodera N.T."/>
            <person name="Poole A.M."/>
            <person name="Pritham E.J."/>
            <person name="Richards T.A."/>
            <person name="Rocap G."/>
            <person name="Roy S.W."/>
            <person name="Sarai C."/>
            <person name="Schaack S."/>
            <person name="Shirato S."/>
            <person name="Slamovits C.H."/>
            <person name="Spencer D.F."/>
            <person name="Suzuki S."/>
            <person name="Worden A.Z."/>
            <person name="Zauner S."/>
            <person name="Barry K."/>
            <person name="Bell C."/>
            <person name="Bharti A.K."/>
            <person name="Crow J.A."/>
            <person name="Grimwood J."/>
            <person name="Kramer R."/>
            <person name="Lindquist E."/>
            <person name="Lucas S."/>
            <person name="Salamov A."/>
            <person name="McFadden G.I."/>
            <person name="Lane C.E."/>
            <person name="Keeling P.J."/>
            <person name="Gray M.W."/>
            <person name="Grigoriev I.V."/>
            <person name="Archibald J.M."/>
        </authorList>
    </citation>
    <scope>NUCLEOTIDE SEQUENCE</scope>
    <source>
        <strain evidence="3 5">CCMP2712</strain>
    </source>
</reference>
<accession>L1IRG0</accession>
<dbReference type="EnsemblProtists" id="EKX38489">
    <property type="protein sequence ID" value="EKX38489"/>
    <property type="gene ID" value="GUITHDRAFT_115452"/>
</dbReference>
<evidence type="ECO:0000313" key="5">
    <source>
        <dbReference type="Proteomes" id="UP000011087"/>
    </source>
</evidence>
<organism evidence="3">
    <name type="scientific">Guillardia theta (strain CCMP2712)</name>
    <name type="common">Cryptophyte</name>
    <dbReference type="NCBI Taxonomy" id="905079"/>
    <lineage>
        <taxon>Eukaryota</taxon>
        <taxon>Cryptophyceae</taxon>
        <taxon>Pyrenomonadales</taxon>
        <taxon>Geminigeraceae</taxon>
        <taxon>Guillardia</taxon>
    </lineage>
</organism>
<evidence type="ECO:0000256" key="1">
    <source>
        <dbReference type="ARBA" id="ARBA00022737"/>
    </source>
</evidence>
<sequence>MSDCAPLLALLELSNAIRSGQKIPPKKKETTKGPIESIIDDMKKHPDDPERLDDGIAMLSGYALVPHNNNVLVKCGGVEVIIGAMKKHIEETMLVMSCLGVLQNVAVNPNHWQRLREAGVVKSSMLVVKHHKSFDAIQAIGAFLFHTLARDEEFRKSLAKNGAIEAVATGMQLHKTFSEMQMQGCLALNRFASDVALFPKIFRAKGVAALFDILEHHPQNMSLVTPAFQLLVELSSKCKVSDRPEFNEQANVKVLGKMVRSNKGILQYACFLLKNLAFSAPEKVLRDGGADALVYCMKTNRTEMDLQMMCCHGLRDVVSSCKDLQENMQTSKSMVMELLSRVERDYKDFEYLRVLASDILNLLEDAA</sequence>
<dbReference type="SUPFAM" id="SSF48371">
    <property type="entry name" value="ARM repeat"/>
    <property type="match status" value="1"/>
</dbReference>
<dbReference type="OrthoDB" id="449062at2759"/>
<proteinExistence type="predicted"/>
<dbReference type="PANTHER" id="PTHR22895">
    <property type="entry name" value="ARMADILLO REPEAT-CONTAINING PROTEIN 6"/>
    <property type="match status" value="1"/>
</dbReference>
<dbReference type="PANTHER" id="PTHR22895:SF0">
    <property type="entry name" value="ARMADILLO REPEAT-CONTAINING PROTEIN 6"/>
    <property type="match status" value="1"/>
</dbReference>
<dbReference type="InterPro" id="IPR016024">
    <property type="entry name" value="ARM-type_fold"/>
</dbReference>
<evidence type="ECO:0000259" key="2">
    <source>
        <dbReference type="Pfam" id="PF22964"/>
    </source>
</evidence>
<keyword evidence="5" id="KW-1185">Reference proteome</keyword>
<dbReference type="AlphaFoldDB" id="L1IRG0"/>
<keyword evidence="1" id="KW-0677">Repeat</keyword>
<name>L1IRG0_GUITC</name>
<reference evidence="4" key="3">
    <citation type="submission" date="2016-03" db="UniProtKB">
        <authorList>
            <consortium name="EnsemblProtists"/>
        </authorList>
    </citation>
    <scope>IDENTIFICATION</scope>
</reference>
<evidence type="ECO:0000313" key="3">
    <source>
        <dbReference type="EMBL" id="EKX38489.1"/>
    </source>
</evidence>
<dbReference type="KEGG" id="gtt:GUITHDRAFT_115452"/>
<dbReference type="Gene3D" id="1.25.10.10">
    <property type="entry name" value="Leucine-rich Repeat Variant"/>
    <property type="match status" value="1"/>
</dbReference>
<evidence type="ECO:0000313" key="4">
    <source>
        <dbReference type="EnsemblProtists" id="EKX38489"/>
    </source>
</evidence>
<dbReference type="InterPro" id="IPR011989">
    <property type="entry name" value="ARM-like"/>
</dbReference>
<reference evidence="5" key="2">
    <citation type="submission" date="2012-11" db="EMBL/GenBank/DDBJ databases">
        <authorList>
            <person name="Kuo A."/>
            <person name="Curtis B.A."/>
            <person name="Tanifuji G."/>
            <person name="Burki F."/>
            <person name="Gruber A."/>
            <person name="Irimia M."/>
            <person name="Maruyama S."/>
            <person name="Arias M.C."/>
            <person name="Ball S.G."/>
            <person name="Gile G.H."/>
            <person name="Hirakawa Y."/>
            <person name="Hopkins J.F."/>
            <person name="Rensing S.A."/>
            <person name="Schmutz J."/>
            <person name="Symeonidi A."/>
            <person name="Elias M."/>
            <person name="Eveleigh R.J."/>
            <person name="Herman E.K."/>
            <person name="Klute M.J."/>
            <person name="Nakayama T."/>
            <person name="Obornik M."/>
            <person name="Reyes-Prieto A."/>
            <person name="Armbrust E.V."/>
            <person name="Aves S.J."/>
            <person name="Beiko R.G."/>
            <person name="Coutinho P."/>
            <person name="Dacks J.B."/>
            <person name="Durnford D.G."/>
            <person name="Fast N.M."/>
            <person name="Green B.R."/>
            <person name="Grisdale C."/>
            <person name="Hempe F."/>
            <person name="Henrissat B."/>
            <person name="Hoppner M.P."/>
            <person name="Ishida K.-I."/>
            <person name="Kim E."/>
            <person name="Koreny L."/>
            <person name="Kroth P.G."/>
            <person name="Liu Y."/>
            <person name="Malik S.-B."/>
            <person name="Maier U.G."/>
            <person name="McRose D."/>
            <person name="Mock T."/>
            <person name="Neilson J.A."/>
            <person name="Onodera N.T."/>
            <person name="Poole A.M."/>
            <person name="Pritham E.J."/>
            <person name="Richards T.A."/>
            <person name="Rocap G."/>
            <person name="Roy S.W."/>
            <person name="Sarai C."/>
            <person name="Schaack S."/>
            <person name="Shirato S."/>
            <person name="Slamovits C.H."/>
            <person name="Spencer D.F."/>
            <person name="Suzuki S."/>
            <person name="Worden A.Z."/>
            <person name="Zauner S."/>
            <person name="Barry K."/>
            <person name="Bell C."/>
            <person name="Bharti A.K."/>
            <person name="Crow J.A."/>
            <person name="Grimwood J."/>
            <person name="Kramer R."/>
            <person name="Lindquist E."/>
            <person name="Lucas S."/>
            <person name="Salamov A."/>
            <person name="McFadden G.I."/>
            <person name="Lane C.E."/>
            <person name="Keeling P.J."/>
            <person name="Gray M.W."/>
            <person name="Grigoriev I.V."/>
            <person name="Archibald J.M."/>
        </authorList>
    </citation>
    <scope>NUCLEOTIDE SEQUENCE</scope>
    <source>
        <strain evidence="5">CCMP2712</strain>
    </source>
</reference>
<dbReference type="Proteomes" id="UP000011087">
    <property type="component" value="Unassembled WGS sequence"/>
</dbReference>
<dbReference type="RefSeq" id="XP_005825469.1">
    <property type="nucleotide sequence ID" value="XM_005825412.1"/>
</dbReference>
<gene>
    <name evidence="3" type="ORF">GUITHDRAFT_115452</name>
</gene>
<dbReference type="HOGENOM" id="CLU_755349_0_0_1"/>
<dbReference type="GeneID" id="17295176"/>
<dbReference type="InterPro" id="IPR055142">
    <property type="entry name" value="ZER1-like_C"/>
</dbReference>
<dbReference type="PaxDb" id="55529-EKX38489"/>
<protein>
    <recommendedName>
        <fullName evidence="2">Protein zer-1 homolog-like C-terminal domain-containing protein</fullName>
    </recommendedName>
</protein>
<dbReference type="Pfam" id="PF22964">
    <property type="entry name" value="ZER1-like_2nd"/>
    <property type="match status" value="1"/>
</dbReference>
<feature type="domain" description="Protein zer-1 homolog-like C-terminal" evidence="2">
    <location>
        <begin position="129"/>
        <end position="341"/>
    </location>
</feature>
<dbReference type="EMBL" id="JH993048">
    <property type="protein sequence ID" value="EKX38489.1"/>
    <property type="molecule type" value="Genomic_DNA"/>
</dbReference>